<name>A0ABN7X424_GIGMA</name>
<feature type="non-terminal residue" evidence="1">
    <location>
        <position position="68"/>
    </location>
</feature>
<sequence>DPASKKLVETSRVSDQDLCIDYFAIILETYFYQQDLLAIFENIKDQISEVYRRELSYLEEIKIVLIAH</sequence>
<reference evidence="1 2" key="1">
    <citation type="submission" date="2021-06" db="EMBL/GenBank/DDBJ databases">
        <authorList>
            <person name="Kallberg Y."/>
            <person name="Tangrot J."/>
            <person name="Rosling A."/>
        </authorList>
    </citation>
    <scope>NUCLEOTIDE SEQUENCE [LARGE SCALE GENOMIC DNA]</scope>
    <source>
        <strain evidence="1 2">120-4 pot B 10/14</strain>
    </source>
</reference>
<gene>
    <name evidence="1" type="ORF">GMARGA_LOCUS38523</name>
</gene>
<feature type="non-terminal residue" evidence="1">
    <location>
        <position position="1"/>
    </location>
</feature>
<dbReference type="Proteomes" id="UP000789901">
    <property type="component" value="Unassembled WGS sequence"/>
</dbReference>
<organism evidence="1 2">
    <name type="scientific">Gigaspora margarita</name>
    <dbReference type="NCBI Taxonomy" id="4874"/>
    <lineage>
        <taxon>Eukaryota</taxon>
        <taxon>Fungi</taxon>
        <taxon>Fungi incertae sedis</taxon>
        <taxon>Mucoromycota</taxon>
        <taxon>Glomeromycotina</taxon>
        <taxon>Glomeromycetes</taxon>
        <taxon>Diversisporales</taxon>
        <taxon>Gigasporaceae</taxon>
        <taxon>Gigaspora</taxon>
    </lineage>
</organism>
<comment type="caution">
    <text evidence="1">The sequence shown here is derived from an EMBL/GenBank/DDBJ whole genome shotgun (WGS) entry which is preliminary data.</text>
</comment>
<keyword evidence="2" id="KW-1185">Reference proteome</keyword>
<proteinExistence type="predicted"/>
<dbReference type="EMBL" id="CAJVQB010086479">
    <property type="protein sequence ID" value="CAG8847161.1"/>
    <property type="molecule type" value="Genomic_DNA"/>
</dbReference>
<accession>A0ABN7X424</accession>
<evidence type="ECO:0000313" key="2">
    <source>
        <dbReference type="Proteomes" id="UP000789901"/>
    </source>
</evidence>
<evidence type="ECO:0000313" key="1">
    <source>
        <dbReference type="EMBL" id="CAG8847161.1"/>
    </source>
</evidence>
<protein>
    <submittedName>
        <fullName evidence="1">11990_t:CDS:1</fullName>
    </submittedName>
</protein>